<keyword evidence="1" id="KW-0812">Transmembrane</keyword>
<keyword evidence="3" id="KW-1185">Reference proteome</keyword>
<feature type="transmembrane region" description="Helical" evidence="1">
    <location>
        <begin position="126"/>
        <end position="144"/>
    </location>
</feature>
<evidence type="ECO:0000256" key="1">
    <source>
        <dbReference type="SAM" id="Phobius"/>
    </source>
</evidence>
<dbReference type="Pfam" id="PF07907">
    <property type="entry name" value="YibE_F"/>
    <property type="match status" value="1"/>
</dbReference>
<dbReference type="PANTHER" id="PTHR41771:SF1">
    <property type="entry name" value="MEMBRANE PROTEIN"/>
    <property type="match status" value="1"/>
</dbReference>
<evidence type="ECO:0000313" key="2">
    <source>
        <dbReference type="EMBL" id="WNM25504.1"/>
    </source>
</evidence>
<dbReference type="RefSeq" id="WP_313500536.1">
    <property type="nucleotide sequence ID" value="NZ_CP134879.1"/>
</dbReference>
<feature type="transmembrane region" description="Helical" evidence="1">
    <location>
        <begin position="151"/>
        <end position="171"/>
    </location>
</feature>
<dbReference type="EMBL" id="CP134879">
    <property type="protein sequence ID" value="WNM25504.1"/>
    <property type="molecule type" value="Genomic_DNA"/>
</dbReference>
<gene>
    <name evidence="2" type="ORF">RN606_04985</name>
</gene>
<sequence length="398" mass="41447">MGGGHSHGSIESAPPRASDRASIVLGSCVAAVVFLTIVGAMVVWPASWAMLGSTQTADEGSRWVQAEVTTDHGDGTFGAVVKGDESAGEATVLDPGDPTIEVHVGDSIRALELPDGDLVFSDYERGTPMLLMLIVYVALVLIIARWRGLGALLGLVVAFGIIIFFTAPALLGGGNPLVVGLVTGSGALFVLLYLAHGVNARTTTAYLGTLAGLSVTTLLAWWAVSASKLNGIWSEEGVHLEFWYRGVSLQGLVLCGIIIAGLGVLNDVTITQASAVWELRAARPDMGRRELFRRAMRIGRDHIASTVYTIAFAYVGAALPTILFVSLYDQSIGTTLTSADIAEEVVRTLVGSIGLVLAVPLTTAIGAAVVGTHALREASGEDADVDRADRAGSPVGDD</sequence>
<name>A0AA96F938_9MICO</name>
<feature type="transmembrane region" description="Helical" evidence="1">
    <location>
        <begin position="21"/>
        <end position="44"/>
    </location>
</feature>
<keyword evidence="1" id="KW-1133">Transmembrane helix</keyword>
<dbReference type="AlphaFoldDB" id="A0AA96F938"/>
<feature type="transmembrane region" description="Helical" evidence="1">
    <location>
        <begin position="203"/>
        <end position="222"/>
    </location>
</feature>
<organism evidence="2 3">
    <name type="scientific">Demequina capsici</name>
    <dbReference type="NCBI Taxonomy" id="3075620"/>
    <lineage>
        <taxon>Bacteria</taxon>
        <taxon>Bacillati</taxon>
        <taxon>Actinomycetota</taxon>
        <taxon>Actinomycetes</taxon>
        <taxon>Micrococcales</taxon>
        <taxon>Demequinaceae</taxon>
        <taxon>Demequina</taxon>
    </lineage>
</organism>
<protein>
    <submittedName>
        <fullName evidence="2">YibE/F family protein</fullName>
    </submittedName>
</protein>
<accession>A0AA96F938</accession>
<proteinExistence type="predicted"/>
<evidence type="ECO:0000313" key="3">
    <source>
        <dbReference type="Proteomes" id="UP001304125"/>
    </source>
</evidence>
<reference evidence="2 3" key="1">
    <citation type="submission" date="2023-09" db="EMBL/GenBank/DDBJ databases">
        <title>Demequina sp. a novel bacteria isolated from Capsicum annuum.</title>
        <authorList>
            <person name="Humaira Z."/>
            <person name="Lee J."/>
            <person name="Cho D."/>
        </authorList>
    </citation>
    <scope>NUCLEOTIDE SEQUENCE [LARGE SCALE GENOMIC DNA]</scope>
    <source>
        <strain evidence="2 3">OYTSA14</strain>
    </source>
</reference>
<dbReference type="Proteomes" id="UP001304125">
    <property type="component" value="Chromosome"/>
</dbReference>
<dbReference type="PANTHER" id="PTHR41771">
    <property type="entry name" value="MEMBRANE PROTEIN-RELATED"/>
    <property type="match status" value="1"/>
</dbReference>
<keyword evidence="1" id="KW-0472">Membrane</keyword>
<dbReference type="InterPro" id="IPR012507">
    <property type="entry name" value="YibE_F"/>
</dbReference>
<feature type="transmembrane region" description="Helical" evidence="1">
    <location>
        <begin position="348"/>
        <end position="370"/>
    </location>
</feature>
<feature type="transmembrane region" description="Helical" evidence="1">
    <location>
        <begin position="303"/>
        <end position="328"/>
    </location>
</feature>
<feature type="transmembrane region" description="Helical" evidence="1">
    <location>
        <begin position="177"/>
        <end position="196"/>
    </location>
</feature>
<feature type="transmembrane region" description="Helical" evidence="1">
    <location>
        <begin position="242"/>
        <end position="265"/>
    </location>
</feature>